<keyword evidence="2" id="KW-1185">Reference proteome</keyword>
<comment type="caution">
    <text evidence="1">The sequence shown here is derived from an EMBL/GenBank/DDBJ whole genome shotgun (WGS) entry which is preliminary data.</text>
</comment>
<dbReference type="RefSeq" id="WP_337707349.1">
    <property type="nucleotide sequence ID" value="NZ_JBBEGM010000025.1"/>
</dbReference>
<protein>
    <recommendedName>
        <fullName evidence="3">DivIVA domain-containing protein</fullName>
    </recommendedName>
</protein>
<gene>
    <name evidence="1" type="ORF">WCD58_32780</name>
</gene>
<sequence length="79" mass="9003">MSETTRFSVNLDADDDTRFERLVRGLADDVGRVPSHRGRRYPSRADLLRAMLAVTERDPEVRAAVHAHVRSQLDEDGDR</sequence>
<reference evidence="1 2" key="1">
    <citation type="submission" date="2024-03" db="EMBL/GenBank/DDBJ databases">
        <title>Actinomycetospora sp. OC33-EN07, a novel actinomycete isolated from wild orchid (Aerides multiflora).</title>
        <authorList>
            <person name="Suriyachadkun C."/>
        </authorList>
    </citation>
    <scope>NUCLEOTIDE SEQUENCE [LARGE SCALE GENOMIC DNA]</scope>
    <source>
        <strain evidence="1 2">OC33-EN07</strain>
    </source>
</reference>
<proteinExistence type="predicted"/>
<evidence type="ECO:0000313" key="2">
    <source>
        <dbReference type="Proteomes" id="UP001369736"/>
    </source>
</evidence>
<dbReference type="EMBL" id="JBBEGM010000025">
    <property type="protein sequence ID" value="MEJ2865967.1"/>
    <property type="molecule type" value="Genomic_DNA"/>
</dbReference>
<evidence type="ECO:0008006" key="3">
    <source>
        <dbReference type="Google" id="ProtNLM"/>
    </source>
</evidence>
<name>A0ABU8MF46_9PSEU</name>
<evidence type="ECO:0000313" key="1">
    <source>
        <dbReference type="EMBL" id="MEJ2865967.1"/>
    </source>
</evidence>
<accession>A0ABU8MF46</accession>
<dbReference type="Proteomes" id="UP001369736">
    <property type="component" value="Unassembled WGS sequence"/>
</dbReference>
<organism evidence="1 2">
    <name type="scientific">Actinomycetospora flava</name>
    <dbReference type="NCBI Taxonomy" id="3129232"/>
    <lineage>
        <taxon>Bacteria</taxon>
        <taxon>Bacillati</taxon>
        <taxon>Actinomycetota</taxon>
        <taxon>Actinomycetes</taxon>
        <taxon>Pseudonocardiales</taxon>
        <taxon>Pseudonocardiaceae</taxon>
        <taxon>Actinomycetospora</taxon>
    </lineage>
</organism>